<evidence type="ECO:0000313" key="3">
    <source>
        <dbReference type="EMBL" id="MFD2863683.1"/>
    </source>
</evidence>
<feature type="compositionally biased region" description="Low complexity" evidence="1">
    <location>
        <begin position="462"/>
        <end position="481"/>
    </location>
</feature>
<dbReference type="EMBL" id="JBHUON010000002">
    <property type="protein sequence ID" value="MFD2863683.1"/>
    <property type="molecule type" value="Genomic_DNA"/>
</dbReference>
<dbReference type="InterPro" id="IPR007557">
    <property type="entry name" value="PSP1_C"/>
</dbReference>
<name>A0ABW5XP46_9SPHI</name>
<sequence>MGCGSCSTGGGCSPAGCKSNGSCQTGGCSKLDVYDWLSHMDLPVNYKPFSIIEIKFKGSRKEFYQNIDNVYLENGDLVVVEAATGGYDIGHVSLTGELVRMQMTKRRVKEEDVLKKIYRRATAADVDKWKAAKDMEWETMHSARKLALSLNLSMKLSDVDYQADKSKATFYYTAEGRVDFRELIKKMAENFRIRIEMRQIGMRQEASRLGGIGSCGRELCCSTWLTDFKTVSTSAARYQNLSLNTLKLAGQCGKLKCCLNYELDTYMDALKHIPDNVNYLKTGRGDARLQKTDIFKKQMWFSFAGEEAWIPVPLARVKEVQQMNRDGVLPDDLVEFVELEEEIEKAPDYENVVGQDSLTRLDDRNKNKKSRNGNTRSKPNPNNPNGGTSNNNQPRQADAGGQPNAGGRQQQRPRPEGGNQQRPQSARPEGSNQRPQGPRPEGGSGNNPQRQQGPRPEGAANPQQQRPQGPRPEGSAGNSRNRNNRNRNRNRGEGNRGGAGGEGIGGEGGGGSQQTPPTA</sequence>
<dbReference type="RefSeq" id="WP_377123444.1">
    <property type="nucleotide sequence ID" value="NZ_JBHUON010000002.1"/>
</dbReference>
<evidence type="ECO:0000313" key="4">
    <source>
        <dbReference type="Proteomes" id="UP001597601"/>
    </source>
</evidence>
<feature type="compositionally biased region" description="Polar residues" evidence="1">
    <location>
        <begin position="407"/>
        <end position="435"/>
    </location>
</feature>
<reference evidence="4" key="1">
    <citation type="journal article" date="2019" name="Int. J. Syst. Evol. Microbiol.">
        <title>The Global Catalogue of Microorganisms (GCM) 10K type strain sequencing project: providing services to taxonomists for standard genome sequencing and annotation.</title>
        <authorList>
            <consortium name="The Broad Institute Genomics Platform"/>
            <consortium name="The Broad Institute Genome Sequencing Center for Infectious Disease"/>
            <person name="Wu L."/>
            <person name="Ma J."/>
        </authorList>
    </citation>
    <scope>NUCLEOTIDE SEQUENCE [LARGE SCALE GENOMIC DNA]</scope>
    <source>
        <strain evidence="4">KCTC 52232</strain>
    </source>
</reference>
<feature type="domain" description="PSP1 C-terminal" evidence="2">
    <location>
        <begin position="115"/>
        <end position="200"/>
    </location>
</feature>
<dbReference type="Pfam" id="PF04468">
    <property type="entry name" value="PSP1"/>
    <property type="match status" value="1"/>
</dbReference>
<feature type="compositionally biased region" description="Gly residues" evidence="1">
    <location>
        <begin position="495"/>
        <end position="512"/>
    </location>
</feature>
<evidence type="ECO:0000259" key="2">
    <source>
        <dbReference type="PROSITE" id="PS51411"/>
    </source>
</evidence>
<dbReference type="NCBIfam" id="NF041131">
    <property type="entry name" value="RicT_YaaT_fam"/>
    <property type="match status" value="1"/>
</dbReference>
<dbReference type="InterPro" id="IPR047767">
    <property type="entry name" value="PSP1-like"/>
</dbReference>
<keyword evidence="4" id="KW-1185">Reference proteome</keyword>
<protein>
    <submittedName>
        <fullName evidence="3">Regulatory iron-sulfur-containing complex subunit RicT</fullName>
    </submittedName>
</protein>
<dbReference type="PANTHER" id="PTHR43830">
    <property type="entry name" value="PROTEIN PSP1"/>
    <property type="match status" value="1"/>
</dbReference>
<dbReference type="PROSITE" id="PS51411">
    <property type="entry name" value="PSP1_C"/>
    <property type="match status" value="1"/>
</dbReference>
<dbReference type="PANTHER" id="PTHR43830:SF3">
    <property type="entry name" value="PROTEIN PSP1"/>
    <property type="match status" value="1"/>
</dbReference>
<comment type="caution">
    <text evidence="3">The sequence shown here is derived from an EMBL/GenBank/DDBJ whole genome shotgun (WGS) entry which is preliminary data.</text>
</comment>
<feature type="region of interest" description="Disordered" evidence="1">
    <location>
        <begin position="348"/>
        <end position="519"/>
    </location>
</feature>
<feature type="compositionally biased region" description="Low complexity" evidence="1">
    <location>
        <begin position="379"/>
        <end position="394"/>
    </location>
</feature>
<dbReference type="Proteomes" id="UP001597601">
    <property type="component" value="Unassembled WGS sequence"/>
</dbReference>
<accession>A0ABW5XP46</accession>
<gene>
    <name evidence="3" type="primary">ricT</name>
    <name evidence="3" type="ORF">ACFSYC_03190</name>
</gene>
<evidence type="ECO:0000256" key="1">
    <source>
        <dbReference type="SAM" id="MobiDB-lite"/>
    </source>
</evidence>
<organism evidence="3 4">
    <name type="scientific">Mucilaginibacter antarcticus</name>
    <dbReference type="NCBI Taxonomy" id="1855725"/>
    <lineage>
        <taxon>Bacteria</taxon>
        <taxon>Pseudomonadati</taxon>
        <taxon>Bacteroidota</taxon>
        <taxon>Sphingobacteriia</taxon>
        <taxon>Sphingobacteriales</taxon>
        <taxon>Sphingobacteriaceae</taxon>
        <taxon>Mucilaginibacter</taxon>
    </lineage>
</organism>
<proteinExistence type="predicted"/>